<reference evidence="3 4" key="1">
    <citation type="submission" date="2016-01" db="EMBL/GenBank/DDBJ databases">
        <authorList>
            <person name="Oliw E.H."/>
        </authorList>
    </citation>
    <scope>NUCLEOTIDE SEQUENCE [LARGE SCALE GENOMIC DNA]</scope>
    <source>
        <strain evidence="3 4">DY10</strain>
    </source>
</reference>
<dbReference type="Pfam" id="PF13204">
    <property type="entry name" value="Apiosidase"/>
    <property type="match status" value="1"/>
</dbReference>
<feature type="domain" description="Apiosidase-like catalytic" evidence="1">
    <location>
        <begin position="224"/>
        <end position="415"/>
    </location>
</feature>
<evidence type="ECO:0008006" key="5">
    <source>
        <dbReference type="Google" id="ProtNLM"/>
    </source>
</evidence>
<gene>
    <name evidence="3" type="ORF">AWR27_18195</name>
</gene>
<dbReference type="OrthoDB" id="59486at2"/>
<dbReference type="SUPFAM" id="SSF51445">
    <property type="entry name" value="(Trans)glycosidases"/>
    <property type="match status" value="1"/>
</dbReference>
<dbReference type="Gene3D" id="3.20.20.80">
    <property type="entry name" value="Glycosidases"/>
    <property type="match status" value="1"/>
</dbReference>
<dbReference type="AlphaFoldDB" id="A0A1P9X0C5"/>
<evidence type="ECO:0000313" key="4">
    <source>
        <dbReference type="Proteomes" id="UP000187941"/>
    </source>
</evidence>
<dbReference type="Gene3D" id="2.60.40.10">
    <property type="entry name" value="Immunoglobulins"/>
    <property type="match status" value="1"/>
</dbReference>
<evidence type="ECO:0000259" key="1">
    <source>
        <dbReference type="Pfam" id="PF13204"/>
    </source>
</evidence>
<keyword evidence="4" id="KW-1185">Reference proteome</keyword>
<name>A0A1P9X0C5_9BACT</name>
<dbReference type="STRING" id="1178516.AWR27_18195"/>
<feature type="domain" description="DUF5060" evidence="2">
    <location>
        <begin position="53"/>
        <end position="120"/>
    </location>
</feature>
<dbReference type="KEGG" id="smon:AWR27_18195"/>
<dbReference type="Proteomes" id="UP000187941">
    <property type="component" value="Chromosome"/>
</dbReference>
<accession>A0A1P9X0C5</accession>
<dbReference type="Pfam" id="PF16586">
    <property type="entry name" value="DUF5060"/>
    <property type="match status" value="1"/>
</dbReference>
<dbReference type="PANTHER" id="PTHR37836">
    <property type="entry name" value="LMO1036 PROTEIN"/>
    <property type="match status" value="1"/>
</dbReference>
<sequence length="572" mass="66028">MKYLYKDIVHLFFLLHHRLFLVHTVRLLLFLLAPTLLFAQRPQFSFGPDRVEVNRYAEITMKLPPFRSGNPFTDVPFSGKFVNEQGDTTRVQGFCDAQDGSLHRLRFMPTKSGPYRFIISAEVNKRPFTYAGSFTAVYAGHRGMIRVDKQHPAHFVYDGTSEHYFWNSTTAYWLMGWRDEQTIREAIDRLARLKINRMRVVINGRQDDGKRWAEPWVKESRNFTYKLNPWVAQDPESLDTPGFDVTRFNVAHWQRMDRMLAYARDKGINVSIIFYVDGLEHGSDPFKKVNMGSPDEQRYYQYAVNRFAAFPNVMWDITNEYHLFRNEAWAETMGKFLRDADPYDHLTSIHGNADFPFRAANWVDFVMFQNWDECGGYYAMLQNRDRQAKTGVIKPQINEEYGYEDHYPEWGCGPLGKRVAPARDAKSRTRLAWEITMAGGYQTTGERANQGTGNGPDTGGGWINGRGDNSMIMLNYYAILHDIVTSLDWWKMVPNNAITHHGTLCLANPDARQYLLYVQSGVPTLSTPKQPYHVRVIDIWTGKSRPLPDFAGGIWIGPQDLGTDVAVVFEKK</sequence>
<organism evidence="3 4">
    <name type="scientific">Spirosoma montaniterrae</name>
    <dbReference type="NCBI Taxonomy" id="1178516"/>
    <lineage>
        <taxon>Bacteria</taxon>
        <taxon>Pseudomonadati</taxon>
        <taxon>Bacteroidota</taxon>
        <taxon>Cytophagia</taxon>
        <taxon>Cytophagales</taxon>
        <taxon>Cytophagaceae</taxon>
        <taxon>Spirosoma</taxon>
    </lineage>
</organism>
<dbReference type="InterPro" id="IPR025277">
    <property type="entry name" value="Apiosidase-like_cat_dom"/>
</dbReference>
<evidence type="ECO:0000313" key="3">
    <source>
        <dbReference type="EMBL" id="AQG81080.1"/>
    </source>
</evidence>
<dbReference type="InterPro" id="IPR017853">
    <property type="entry name" value="GH"/>
</dbReference>
<dbReference type="RefSeq" id="WP_077132543.1">
    <property type="nucleotide sequence ID" value="NZ_CP014263.1"/>
</dbReference>
<dbReference type="InterPro" id="IPR013783">
    <property type="entry name" value="Ig-like_fold"/>
</dbReference>
<dbReference type="PANTHER" id="PTHR37836:SF2">
    <property type="entry name" value="DUF4038 DOMAIN-CONTAINING PROTEIN"/>
    <property type="match status" value="1"/>
</dbReference>
<dbReference type="InterPro" id="IPR032260">
    <property type="entry name" value="DUF5060"/>
</dbReference>
<proteinExistence type="predicted"/>
<evidence type="ECO:0000259" key="2">
    <source>
        <dbReference type="Pfam" id="PF16586"/>
    </source>
</evidence>
<dbReference type="EMBL" id="CP014263">
    <property type="protein sequence ID" value="AQG81080.1"/>
    <property type="molecule type" value="Genomic_DNA"/>
</dbReference>
<protein>
    <recommendedName>
        <fullName evidence="5">DUF4038 domain-containing protein</fullName>
    </recommendedName>
</protein>